<sequence>MYDAALKGDVPSLLNLLDEDPLILDRCNIQNSGRFMQSPLHVAANLGHINFIIEILCRKPALVEDLDHYSKGPSPLHLASVKGHLEVVRHLLAVKPNLCFSRDQDGRNPIHVAAMCGQVHVLDVLLQAYSQAAWERTNNGDSVLHLCIKHRQPEALKFLSTFLDDHQLINSKDSDGNTILHLVVIAKQPEIVTFLLKATSIEVNAINTNDFTAIDTHIRSKMDLRDEDILQSLKHFKVLQSKNMLKSRRITSDQDWLEKKRNTLMVVASLIATMAFQVGINPPGGTWQDDQNNRNACFSSKMTMANGNNNLDHVAGSIMAIKTRGLYNTLLVSNTIGLISSLSVILLLISGLPFKKLLVGILMITMWIAVSATIMTYLFSICFLSLYIHGSGRDRTTWVTWKVMFISWALLMAILLLGHGIRFIAKLIRDRCSQG</sequence>
<dbReference type="OrthoDB" id="7729168at2759"/>
<reference evidence="10" key="1">
    <citation type="journal article" date="2017" name="Nature">
        <title>The genome of Chenopodium quinoa.</title>
        <authorList>
            <person name="Jarvis D.E."/>
            <person name="Ho Y.S."/>
            <person name="Lightfoot D.J."/>
            <person name="Schmoeckel S.M."/>
            <person name="Li B."/>
            <person name="Borm T.J.A."/>
            <person name="Ohyanagi H."/>
            <person name="Mineta K."/>
            <person name="Michell C.T."/>
            <person name="Saber N."/>
            <person name="Kharbatia N.M."/>
            <person name="Rupper R.R."/>
            <person name="Sharp A.R."/>
            <person name="Dally N."/>
            <person name="Boughton B.A."/>
            <person name="Woo Y.H."/>
            <person name="Gao G."/>
            <person name="Schijlen E.G.W.M."/>
            <person name="Guo X."/>
            <person name="Momin A.A."/>
            <person name="Negrao S."/>
            <person name="Al-Babili S."/>
            <person name="Gehring C."/>
            <person name="Roessner U."/>
            <person name="Jung C."/>
            <person name="Murphy K."/>
            <person name="Arold S.T."/>
            <person name="Gojobori T."/>
            <person name="van der Linden C.G."/>
            <person name="van Loo E.N."/>
            <person name="Jellen E.N."/>
            <person name="Maughan P.J."/>
            <person name="Tester M."/>
        </authorList>
    </citation>
    <scope>NUCLEOTIDE SEQUENCE [LARGE SCALE GENOMIC DNA]</scope>
    <source>
        <strain evidence="10">cv. PI 614886</strain>
    </source>
</reference>
<dbReference type="Proteomes" id="UP000596660">
    <property type="component" value="Unplaced"/>
</dbReference>
<dbReference type="RefSeq" id="XP_021740848.1">
    <property type="nucleotide sequence ID" value="XM_021885156.1"/>
</dbReference>
<dbReference type="GeneID" id="110707144"/>
<keyword evidence="6 8" id="KW-0472">Membrane</keyword>
<dbReference type="Pfam" id="PF12796">
    <property type="entry name" value="Ank_2"/>
    <property type="match status" value="2"/>
</dbReference>
<evidence type="ECO:0000313" key="11">
    <source>
        <dbReference type="Proteomes" id="UP000596660"/>
    </source>
</evidence>
<evidence type="ECO:0000256" key="3">
    <source>
        <dbReference type="ARBA" id="ARBA00022737"/>
    </source>
</evidence>
<feature type="transmembrane region" description="Helical" evidence="8">
    <location>
        <begin position="361"/>
        <end position="388"/>
    </location>
</feature>
<evidence type="ECO:0000256" key="6">
    <source>
        <dbReference type="ARBA" id="ARBA00023136"/>
    </source>
</evidence>
<feature type="repeat" description="ANK" evidence="7">
    <location>
        <begin position="71"/>
        <end position="92"/>
    </location>
</feature>
<keyword evidence="5 7" id="KW-0040">ANK repeat</keyword>
<feature type="repeat" description="ANK" evidence="7">
    <location>
        <begin position="35"/>
        <end position="68"/>
    </location>
</feature>
<dbReference type="InterPro" id="IPR002110">
    <property type="entry name" value="Ankyrin_rpt"/>
</dbReference>
<dbReference type="InterPro" id="IPR026961">
    <property type="entry name" value="PGG_dom"/>
</dbReference>
<feature type="transmembrane region" description="Helical" evidence="8">
    <location>
        <begin position="326"/>
        <end position="349"/>
    </location>
</feature>
<keyword evidence="11" id="KW-1185">Reference proteome</keyword>
<evidence type="ECO:0000256" key="2">
    <source>
        <dbReference type="ARBA" id="ARBA00022692"/>
    </source>
</evidence>
<feature type="domain" description="PGG" evidence="9">
    <location>
        <begin position="255"/>
        <end position="383"/>
    </location>
</feature>
<feature type="transmembrane region" description="Helical" evidence="8">
    <location>
        <begin position="400"/>
        <end position="421"/>
    </location>
</feature>
<keyword evidence="2 8" id="KW-0812">Transmembrane</keyword>
<gene>
    <name evidence="10" type="primary">LOC110707144</name>
</gene>
<dbReference type="Gramene" id="AUR62025966-RA">
    <property type="protein sequence ID" value="AUR62025966-RA:cds"/>
    <property type="gene ID" value="AUR62025966"/>
</dbReference>
<protein>
    <recommendedName>
        <fullName evidence="9">PGG domain-containing protein</fullName>
    </recommendedName>
</protein>
<dbReference type="InterPro" id="IPR036770">
    <property type="entry name" value="Ankyrin_rpt-contain_sf"/>
</dbReference>
<dbReference type="AlphaFoldDB" id="A0A803MA49"/>
<dbReference type="EnsemblPlants" id="AUR62025966-RA">
    <property type="protein sequence ID" value="AUR62025966-RA:cds"/>
    <property type="gene ID" value="AUR62025966"/>
</dbReference>
<dbReference type="GO" id="GO:0005886">
    <property type="term" value="C:plasma membrane"/>
    <property type="evidence" value="ECO:0007669"/>
    <property type="project" value="TreeGrafter"/>
</dbReference>
<evidence type="ECO:0000313" key="10">
    <source>
        <dbReference type="EnsemblPlants" id="AUR62025966-RA:cds"/>
    </source>
</evidence>
<dbReference type="PROSITE" id="PS50297">
    <property type="entry name" value="ANK_REP_REGION"/>
    <property type="match status" value="2"/>
</dbReference>
<name>A0A803MA49_CHEQI</name>
<dbReference type="PANTHER" id="PTHR24186">
    <property type="entry name" value="PROTEIN PHOSPHATASE 1 REGULATORY SUBUNIT"/>
    <property type="match status" value="1"/>
</dbReference>
<keyword evidence="4 8" id="KW-1133">Transmembrane helix</keyword>
<dbReference type="OMA" id="AMWIAIT"/>
<proteinExistence type="predicted"/>
<evidence type="ECO:0000256" key="4">
    <source>
        <dbReference type="ARBA" id="ARBA00022989"/>
    </source>
</evidence>
<comment type="subcellular location">
    <subcellularLocation>
        <location evidence="1">Membrane</location>
        <topology evidence="1">Multi-pass membrane protein</topology>
    </subcellularLocation>
</comment>
<evidence type="ECO:0000256" key="1">
    <source>
        <dbReference type="ARBA" id="ARBA00004141"/>
    </source>
</evidence>
<organism evidence="10 11">
    <name type="scientific">Chenopodium quinoa</name>
    <name type="common">Quinoa</name>
    <dbReference type="NCBI Taxonomy" id="63459"/>
    <lineage>
        <taxon>Eukaryota</taxon>
        <taxon>Viridiplantae</taxon>
        <taxon>Streptophyta</taxon>
        <taxon>Embryophyta</taxon>
        <taxon>Tracheophyta</taxon>
        <taxon>Spermatophyta</taxon>
        <taxon>Magnoliopsida</taxon>
        <taxon>eudicotyledons</taxon>
        <taxon>Gunneridae</taxon>
        <taxon>Pentapetalae</taxon>
        <taxon>Caryophyllales</taxon>
        <taxon>Chenopodiaceae</taxon>
        <taxon>Chenopodioideae</taxon>
        <taxon>Atripliceae</taxon>
        <taxon>Chenopodium</taxon>
    </lineage>
</organism>
<dbReference type="Gene3D" id="1.25.40.20">
    <property type="entry name" value="Ankyrin repeat-containing domain"/>
    <property type="match status" value="2"/>
</dbReference>
<evidence type="ECO:0000259" key="9">
    <source>
        <dbReference type="Pfam" id="PF13962"/>
    </source>
</evidence>
<reference evidence="10" key="2">
    <citation type="submission" date="2021-03" db="UniProtKB">
        <authorList>
            <consortium name="EnsemblPlants"/>
        </authorList>
    </citation>
    <scope>IDENTIFICATION</scope>
</reference>
<evidence type="ECO:0000256" key="7">
    <source>
        <dbReference type="PROSITE-ProRule" id="PRU00023"/>
    </source>
</evidence>
<evidence type="ECO:0000256" key="5">
    <source>
        <dbReference type="ARBA" id="ARBA00023043"/>
    </source>
</evidence>
<feature type="repeat" description="ANK" evidence="7">
    <location>
        <begin position="105"/>
        <end position="127"/>
    </location>
</feature>
<dbReference type="Pfam" id="PF13962">
    <property type="entry name" value="PGG"/>
    <property type="match status" value="1"/>
</dbReference>
<evidence type="ECO:0000256" key="8">
    <source>
        <dbReference type="SAM" id="Phobius"/>
    </source>
</evidence>
<dbReference type="SUPFAM" id="SSF48403">
    <property type="entry name" value="Ankyrin repeat"/>
    <property type="match status" value="1"/>
</dbReference>
<dbReference type="PROSITE" id="PS50088">
    <property type="entry name" value="ANK_REPEAT"/>
    <property type="match status" value="3"/>
</dbReference>
<dbReference type="PANTHER" id="PTHR24186:SF37">
    <property type="entry name" value="PGG DOMAIN-CONTAINING PROTEIN"/>
    <property type="match status" value="1"/>
</dbReference>
<dbReference type="SMART" id="SM00248">
    <property type="entry name" value="ANK"/>
    <property type="match status" value="5"/>
</dbReference>
<accession>A0A803MA49</accession>
<dbReference type="KEGG" id="cqi:110707144"/>
<dbReference type="Pfam" id="PF00023">
    <property type="entry name" value="Ank"/>
    <property type="match status" value="1"/>
</dbReference>
<keyword evidence="3" id="KW-0677">Repeat</keyword>
<dbReference type="SMR" id="A0A803MA49"/>